<organism evidence="6 7">
    <name type="scientific">Hibiscus syriacus</name>
    <name type="common">Rose of Sharon</name>
    <dbReference type="NCBI Taxonomy" id="106335"/>
    <lineage>
        <taxon>Eukaryota</taxon>
        <taxon>Viridiplantae</taxon>
        <taxon>Streptophyta</taxon>
        <taxon>Embryophyta</taxon>
        <taxon>Tracheophyta</taxon>
        <taxon>Spermatophyta</taxon>
        <taxon>Magnoliopsida</taxon>
        <taxon>eudicotyledons</taxon>
        <taxon>Gunneridae</taxon>
        <taxon>Pentapetalae</taxon>
        <taxon>rosids</taxon>
        <taxon>malvids</taxon>
        <taxon>Malvales</taxon>
        <taxon>Malvaceae</taxon>
        <taxon>Malvoideae</taxon>
        <taxon>Hibiscus</taxon>
    </lineage>
</organism>
<accession>A0A6A2Y892</accession>
<dbReference type="Pfam" id="PF01453">
    <property type="entry name" value="B_lectin"/>
    <property type="match status" value="1"/>
</dbReference>
<protein>
    <recommendedName>
        <fullName evidence="5">Bulb-type lectin domain-containing protein</fullName>
    </recommendedName>
</protein>
<keyword evidence="4" id="KW-0812">Transmembrane</keyword>
<dbReference type="EMBL" id="VEPZ02001345">
    <property type="protein sequence ID" value="KAE8678075.1"/>
    <property type="molecule type" value="Genomic_DNA"/>
</dbReference>
<dbReference type="GO" id="GO:0004674">
    <property type="term" value="F:protein serine/threonine kinase activity"/>
    <property type="evidence" value="ECO:0007669"/>
    <property type="project" value="InterPro"/>
</dbReference>
<dbReference type="PANTHER" id="PTHR32444">
    <property type="entry name" value="BULB-TYPE LECTIN DOMAIN-CONTAINING PROTEIN"/>
    <property type="match status" value="1"/>
</dbReference>
<dbReference type="SUPFAM" id="SSF51110">
    <property type="entry name" value="alpha-D-mannose-specific plant lectins"/>
    <property type="match status" value="1"/>
</dbReference>
<evidence type="ECO:0000256" key="2">
    <source>
        <dbReference type="ARBA" id="ARBA00023157"/>
    </source>
</evidence>
<dbReference type="InterPro" id="IPR021820">
    <property type="entry name" value="S-locus_recpt_kinase_C"/>
</dbReference>
<dbReference type="Pfam" id="PF08276">
    <property type="entry name" value="PAN_2"/>
    <property type="match status" value="1"/>
</dbReference>
<feature type="domain" description="Bulb-type lectin" evidence="5">
    <location>
        <begin position="7"/>
        <end position="131"/>
    </location>
</feature>
<dbReference type="Pfam" id="PF11883">
    <property type="entry name" value="DUF3403"/>
    <property type="match status" value="1"/>
</dbReference>
<dbReference type="AlphaFoldDB" id="A0A6A2Y892"/>
<evidence type="ECO:0000256" key="4">
    <source>
        <dbReference type="SAM" id="Phobius"/>
    </source>
</evidence>
<dbReference type="InterPro" id="IPR003609">
    <property type="entry name" value="Pan_app"/>
</dbReference>
<name>A0A6A2Y892_HIBSY</name>
<evidence type="ECO:0000256" key="1">
    <source>
        <dbReference type="ARBA" id="ARBA00022729"/>
    </source>
</evidence>
<keyword evidence="1" id="KW-0732">Signal</keyword>
<dbReference type="InterPro" id="IPR001480">
    <property type="entry name" value="Bulb-type_lectin_dom"/>
</dbReference>
<comment type="caution">
    <text evidence="6">The sequence shown here is derived from an EMBL/GenBank/DDBJ whole genome shotgun (WGS) entry which is preliminary data.</text>
</comment>
<dbReference type="Gene3D" id="2.90.10.10">
    <property type="entry name" value="Bulb-type lectin domain"/>
    <property type="match status" value="1"/>
</dbReference>
<dbReference type="Gene3D" id="1.10.510.10">
    <property type="entry name" value="Transferase(Phosphotransferase) domain 1"/>
    <property type="match status" value="1"/>
</dbReference>
<keyword evidence="7" id="KW-1185">Reference proteome</keyword>
<dbReference type="SUPFAM" id="SSF56112">
    <property type="entry name" value="Protein kinase-like (PK-like)"/>
    <property type="match status" value="1"/>
</dbReference>
<evidence type="ECO:0000313" key="6">
    <source>
        <dbReference type="EMBL" id="KAE8678075.1"/>
    </source>
</evidence>
<feature type="transmembrane region" description="Helical" evidence="4">
    <location>
        <begin position="282"/>
        <end position="303"/>
    </location>
</feature>
<dbReference type="InterPro" id="IPR011009">
    <property type="entry name" value="Kinase-like_dom_sf"/>
</dbReference>
<evidence type="ECO:0000313" key="7">
    <source>
        <dbReference type="Proteomes" id="UP000436088"/>
    </source>
</evidence>
<reference evidence="6" key="1">
    <citation type="submission" date="2019-09" db="EMBL/GenBank/DDBJ databases">
        <title>Draft genome information of white flower Hibiscus syriacus.</title>
        <authorList>
            <person name="Kim Y.-M."/>
        </authorList>
    </citation>
    <scope>NUCLEOTIDE SEQUENCE [LARGE SCALE GENOMIC DNA]</scope>
    <source>
        <strain evidence="6">YM2019G1</strain>
    </source>
</reference>
<gene>
    <name evidence="6" type="ORF">F3Y22_tig00111445pilonHSYRG00102</name>
</gene>
<keyword evidence="3" id="KW-0325">Glycoprotein</keyword>
<keyword evidence="4" id="KW-1133">Transmembrane helix</keyword>
<dbReference type="InterPro" id="IPR036426">
    <property type="entry name" value="Bulb-type_lectin_dom_sf"/>
</dbReference>
<dbReference type="Proteomes" id="UP000436088">
    <property type="component" value="Unassembled WGS sequence"/>
</dbReference>
<evidence type="ECO:0000259" key="5">
    <source>
        <dbReference type="PROSITE" id="PS50927"/>
    </source>
</evidence>
<dbReference type="PANTHER" id="PTHR32444:SF118">
    <property type="entry name" value="OS09G0551150 PROTEIN"/>
    <property type="match status" value="1"/>
</dbReference>
<keyword evidence="2" id="KW-1015">Disulfide bond</keyword>
<sequence>MESSEEADVLAVEGSFSDGETLVSALETFELGFFSPGKSRNRYLGIWYKNSSEAVVWVANRNNLMLFADRKGVLAVSNNGNLVLLDRTKSVVWSSNVSGTIEHPMAQLFDSPSDTLLAGMTIGWNLNTNAERYRTSWKSANDQSPGNFTYRLDRTGLPELVIDRGSMKTYRTGPWNGIGFEAFSNAINMQLWLNQSGYLQRLILEQGRNQWGVLYSVPFDQCGSYGFCESVYAAVGDPITNSNREKCEAECLKNCSCTANANLNVANFQSRINPRFEYKEQINVIVLVSIISGAIILILASIFHNPEEIKEKRLEGGKDEREVPLFDLSSIETATDNFSFRNLIGEGCFGPVYKILAWQESLAATMRKQEQIELLELGTYGYVVPEYAVDGTFSVKSDVFSFGVLLLEIAWLLWNEDRAFGLMDTFLEESCVRSEMLRFIYVGLLCVQESPEDRPPMSSVLVELTNEDATLPQPKQPGFFIQREPYDSFSAIRMTTTLTENAVTISILEAR</sequence>
<dbReference type="PROSITE" id="PS50927">
    <property type="entry name" value="BULB_LECTIN"/>
    <property type="match status" value="1"/>
</dbReference>
<dbReference type="CDD" id="cd00028">
    <property type="entry name" value="B_lectin"/>
    <property type="match status" value="1"/>
</dbReference>
<dbReference type="SMART" id="SM00108">
    <property type="entry name" value="B_lectin"/>
    <property type="match status" value="1"/>
</dbReference>
<keyword evidence="4" id="KW-0472">Membrane</keyword>
<proteinExistence type="predicted"/>
<evidence type="ECO:0000256" key="3">
    <source>
        <dbReference type="ARBA" id="ARBA00023180"/>
    </source>
</evidence>